<dbReference type="Proteomes" id="UP000232164">
    <property type="component" value="Unassembled WGS sequence"/>
</dbReference>
<accession>A0A2N0DFQ0</accession>
<comment type="caution">
    <text evidence="1">The sequence shown here is derived from an EMBL/GenBank/DDBJ whole genome shotgun (WGS) entry which is preliminary data.</text>
</comment>
<evidence type="ECO:0000313" key="2">
    <source>
        <dbReference type="Proteomes" id="UP000232164"/>
    </source>
</evidence>
<proteinExistence type="predicted"/>
<reference evidence="1 2" key="2">
    <citation type="submission" date="2017-12" db="EMBL/GenBank/DDBJ databases">
        <title>Genome sequence of Rhizobium sullae HCNT1 isolated from Sulla coronaria nodules and featuring peculiar denitrification phenotypes.</title>
        <authorList>
            <person name="De Diego-Diaz B."/>
            <person name="Treu L."/>
            <person name="Campanaro S."/>
            <person name="Da Silva Duarte V."/>
            <person name="Basaglia M."/>
            <person name="Favaro L."/>
            <person name="Casella S."/>
            <person name="Squartini A."/>
        </authorList>
    </citation>
    <scope>NUCLEOTIDE SEQUENCE [LARGE SCALE GENOMIC DNA]</scope>
    <source>
        <strain evidence="1 2">HCNT1</strain>
    </source>
</reference>
<dbReference type="AlphaFoldDB" id="A0A2N0DFQ0"/>
<reference evidence="1 2" key="1">
    <citation type="submission" date="2017-11" db="EMBL/GenBank/DDBJ databases">
        <authorList>
            <person name="Han C.G."/>
        </authorList>
    </citation>
    <scope>NUCLEOTIDE SEQUENCE [LARGE SCALE GENOMIC DNA]</scope>
    <source>
        <strain evidence="1 2">HCNT1</strain>
    </source>
</reference>
<dbReference type="EMBL" id="PIQN01000003">
    <property type="protein sequence ID" value="PKA44906.1"/>
    <property type="molecule type" value="Genomic_DNA"/>
</dbReference>
<sequence>MIMTGRRSRETSACCISAAIFFWSYAPVSADCRSALNSPEWPSIARSIATLQLCEQIPIGPNQTVRFQVESVDFCPVSSGVSSVTARALLTCEANSEALFQTPPIDSLVVATVTLDTVACRIRDTNLEISGEIGVLLSGLAETQQIARDWAQSQLSLLCRMYR</sequence>
<evidence type="ECO:0000313" key="1">
    <source>
        <dbReference type="EMBL" id="PKA44906.1"/>
    </source>
</evidence>
<gene>
    <name evidence="1" type="ORF">CWR43_03535</name>
</gene>
<organism evidence="1 2">
    <name type="scientific">Rhizobium sullae</name>
    <name type="common">Rhizobium hedysari</name>
    <dbReference type="NCBI Taxonomy" id="50338"/>
    <lineage>
        <taxon>Bacteria</taxon>
        <taxon>Pseudomonadati</taxon>
        <taxon>Pseudomonadota</taxon>
        <taxon>Alphaproteobacteria</taxon>
        <taxon>Hyphomicrobiales</taxon>
        <taxon>Rhizobiaceae</taxon>
        <taxon>Rhizobium/Agrobacterium group</taxon>
        <taxon>Rhizobium</taxon>
    </lineage>
</organism>
<name>A0A2N0DFQ0_RHISU</name>
<protein>
    <submittedName>
        <fullName evidence="1">Uncharacterized protein</fullName>
    </submittedName>
</protein>